<dbReference type="RefSeq" id="WP_163177567.1">
    <property type="nucleotide sequence ID" value="NZ_JAAIWM010000001.1"/>
</dbReference>
<dbReference type="Gene3D" id="2.40.50.140">
    <property type="entry name" value="Nucleic acid-binding proteins"/>
    <property type="match status" value="1"/>
</dbReference>
<keyword evidence="1" id="KW-0812">Transmembrane</keyword>
<keyword evidence="4" id="KW-1185">Reference proteome</keyword>
<dbReference type="EMBL" id="JAAIWM010000001">
    <property type="protein sequence ID" value="NEY70707.1"/>
    <property type="molecule type" value="Genomic_DNA"/>
</dbReference>
<dbReference type="InterPro" id="IPR012340">
    <property type="entry name" value="NA-bd_OB-fold"/>
</dbReference>
<sequence length="176" mass="19192">MLEFYWGCLITGIIFTLLTVIFDDFLGNMMEGILDALTFDLPGFFNTTVLMSALTTLGGAGILFTLYTSLSHVVIFLLSLCSAFLLSTFFYFLYVKPMERAESSTGFSVKDFIGMVGEVTIPIPKEGYGEIVLSIAGASSNQIAASFDEEEIPSGSKALVIEVREGTLLVSPYEQI</sequence>
<dbReference type="InterPro" id="IPR058653">
    <property type="entry name" value="NfeD2_TM"/>
</dbReference>
<name>A0A6M0Q2Z6_9BACI</name>
<evidence type="ECO:0000259" key="2">
    <source>
        <dbReference type="Pfam" id="PF25842"/>
    </source>
</evidence>
<feature type="transmembrane region" description="Helical" evidence="1">
    <location>
        <begin position="73"/>
        <end position="94"/>
    </location>
</feature>
<protein>
    <submittedName>
        <fullName evidence="3">Protease</fullName>
    </submittedName>
</protein>
<gene>
    <name evidence="3" type="ORF">G4D63_03030</name>
</gene>
<feature type="domain" description="Membrane protein NfeD2 N-terminal transmembrane" evidence="2">
    <location>
        <begin position="3"/>
        <end position="103"/>
    </location>
</feature>
<dbReference type="Pfam" id="PF25842">
    <property type="entry name" value="NfeD_TM"/>
    <property type="match status" value="1"/>
</dbReference>
<dbReference type="GO" id="GO:0008233">
    <property type="term" value="F:peptidase activity"/>
    <property type="evidence" value="ECO:0007669"/>
    <property type="project" value="UniProtKB-KW"/>
</dbReference>
<keyword evidence="1" id="KW-0472">Membrane</keyword>
<evidence type="ECO:0000313" key="4">
    <source>
        <dbReference type="Proteomes" id="UP000481043"/>
    </source>
</evidence>
<organism evidence="3 4">
    <name type="scientific">Bacillus mesophilus</name>
    <dbReference type="NCBI Taxonomy" id="1808955"/>
    <lineage>
        <taxon>Bacteria</taxon>
        <taxon>Bacillati</taxon>
        <taxon>Bacillota</taxon>
        <taxon>Bacilli</taxon>
        <taxon>Bacillales</taxon>
        <taxon>Bacillaceae</taxon>
        <taxon>Bacillus</taxon>
    </lineage>
</organism>
<evidence type="ECO:0000313" key="3">
    <source>
        <dbReference type="EMBL" id="NEY70707.1"/>
    </source>
</evidence>
<feature type="transmembrane region" description="Helical" evidence="1">
    <location>
        <begin position="6"/>
        <end position="26"/>
    </location>
</feature>
<dbReference type="AlphaFoldDB" id="A0A6M0Q2Z6"/>
<dbReference type="Proteomes" id="UP000481043">
    <property type="component" value="Unassembled WGS sequence"/>
</dbReference>
<feature type="transmembrane region" description="Helical" evidence="1">
    <location>
        <begin position="47"/>
        <end position="67"/>
    </location>
</feature>
<dbReference type="GO" id="GO:0006508">
    <property type="term" value="P:proteolysis"/>
    <property type="evidence" value="ECO:0007669"/>
    <property type="project" value="UniProtKB-KW"/>
</dbReference>
<proteinExistence type="predicted"/>
<reference evidence="3 4" key="1">
    <citation type="submission" date="2020-02" db="EMBL/GenBank/DDBJ databases">
        <title>Bacillus aquiflavi sp. nov., isolated from yellow water of strong flavor Chinese baijiu in Yibin region of China.</title>
        <authorList>
            <person name="Xie J."/>
        </authorList>
    </citation>
    <scope>NUCLEOTIDE SEQUENCE [LARGE SCALE GENOMIC DNA]</scope>
    <source>
        <strain evidence="3 4">SA4</strain>
    </source>
</reference>
<keyword evidence="3" id="KW-0378">Hydrolase</keyword>
<keyword evidence="1" id="KW-1133">Transmembrane helix</keyword>
<accession>A0A6M0Q2Z6</accession>
<evidence type="ECO:0000256" key="1">
    <source>
        <dbReference type="SAM" id="Phobius"/>
    </source>
</evidence>
<comment type="caution">
    <text evidence="3">The sequence shown here is derived from an EMBL/GenBank/DDBJ whole genome shotgun (WGS) entry which is preliminary data.</text>
</comment>
<keyword evidence="3" id="KW-0645">Protease</keyword>